<protein>
    <submittedName>
        <fullName evidence="1">Uncharacterized protein</fullName>
    </submittedName>
</protein>
<dbReference type="KEGG" id="gur:Gura_2143"/>
<dbReference type="Proteomes" id="UP000006695">
    <property type="component" value="Chromosome"/>
</dbReference>
<accession>A5G3G3</accession>
<dbReference type="HOGENOM" id="CLU_818262_0_0_7"/>
<gene>
    <name evidence="1" type="ordered locus">Gura_2143</name>
</gene>
<dbReference type="EMBL" id="CP000698">
    <property type="protein sequence ID" value="ABQ26331.1"/>
    <property type="molecule type" value="Genomic_DNA"/>
</dbReference>
<reference evidence="1 2" key="1">
    <citation type="submission" date="2007-05" db="EMBL/GenBank/DDBJ databases">
        <title>Complete sequence of Geobacter uraniireducens Rf4.</title>
        <authorList>
            <consortium name="US DOE Joint Genome Institute"/>
            <person name="Copeland A."/>
            <person name="Lucas S."/>
            <person name="Lapidus A."/>
            <person name="Barry K."/>
            <person name="Detter J.C."/>
            <person name="Glavina del Rio T."/>
            <person name="Hammon N."/>
            <person name="Israni S."/>
            <person name="Dalin E."/>
            <person name="Tice H."/>
            <person name="Pitluck S."/>
            <person name="Chertkov O."/>
            <person name="Brettin T."/>
            <person name="Bruce D."/>
            <person name="Han C."/>
            <person name="Schmutz J."/>
            <person name="Larimer F."/>
            <person name="Land M."/>
            <person name="Hauser L."/>
            <person name="Kyrpides N."/>
            <person name="Mikhailova N."/>
            <person name="Shelobolina E."/>
            <person name="Aklujkar M."/>
            <person name="Lovley D."/>
            <person name="Richardson P."/>
        </authorList>
    </citation>
    <scope>NUCLEOTIDE SEQUENCE [LARGE SCALE GENOMIC DNA]</scope>
    <source>
        <strain evidence="1 2">Rf4</strain>
    </source>
</reference>
<dbReference type="InterPro" id="IPR011990">
    <property type="entry name" value="TPR-like_helical_dom_sf"/>
</dbReference>
<proteinExistence type="predicted"/>
<evidence type="ECO:0000313" key="2">
    <source>
        <dbReference type="Proteomes" id="UP000006695"/>
    </source>
</evidence>
<dbReference type="AlphaFoldDB" id="A5G3G3"/>
<dbReference type="STRING" id="351605.Gura_2143"/>
<organism evidence="1 2">
    <name type="scientific">Geotalea uraniireducens (strain Rf4)</name>
    <name type="common">Geobacter uraniireducens</name>
    <dbReference type="NCBI Taxonomy" id="351605"/>
    <lineage>
        <taxon>Bacteria</taxon>
        <taxon>Pseudomonadati</taxon>
        <taxon>Thermodesulfobacteriota</taxon>
        <taxon>Desulfuromonadia</taxon>
        <taxon>Geobacterales</taxon>
        <taxon>Geobacteraceae</taxon>
        <taxon>Geotalea</taxon>
    </lineage>
</organism>
<dbReference type="SUPFAM" id="SSF48452">
    <property type="entry name" value="TPR-like"/>
    <property type="match status" value="1"/>
</dbReference>
<sequence>MGMDMLFNKLFQKNYRYYMEQGDKFLQEGRFADAKYSYGEAIDKIDTTNDAGKADMLRLQNKIIIVNDGLADLNLLEAEHAINCNDRSKAEDHLLLVMELAEDVTIREKAGKLLENLTVQNHSTNLINNNNGCFGCKSSAEELSENSHVSDDQLSMEDRFELLIHTLPAPLPERYAALGKKFACAYLLIHDGDDVKALQILEELLSENENDILLYEAALIKYRCGEIIDCERFLRQAISINPSNSLCYLGLVQLLIDSDRLHEVIPVLNHMIEFGLLSDQALVLLGDVYVMIGDDLKAIDNFSKALSSPGVARGAAEKLVSLLKKHDRVEEAAYISKRYLKACC</sequence>
<evidence type="ECO:0000313" key="1">
    <source>
        <dbReference type="EMBL" id="ABQ26331.1"/>
    </source>
</evidence>
<name>A5G3G3_GEOUR</name>
<dbReference type="Gene3D" id="1.25.40.10">
    <property type="entry name" value="Tetratricopeptide repeat domain"/>
    <property type="match status" value="1"/>
</dbReference>
<keyword evidence="2" id="KW-1185">Reference proteome</keyword>